<organism evidence="1 2">
    <name type="scientific">Microbacterium wangchenii</name>
    <dbReference type="NCBI Taxonomy" id="2541726"/>
    <lineage>
        <taxon>Bacteria</taxon>
        <taxon>Bacillati</taxon>
        <taxon>Actinomycetota</taxon>
        <taxon>Actinomycetes</taxon>
        <taxon>Micrococcales</taxon>
        <taxon>Microbacteriaceae</taxon>
        <taxon>Microbacterium</taxon>
    </lineage>
</organism>
<dbReference type="EMBL" id="CP038266">
    <property type="protein sequence ID" value="QBR87359.1"/>
    <property type="molecule type" value="Genomic_DNA"/>
</dbReference>
<keyword evidence="1" id="KW-0378">Hydrolase</keyword>
<reference evidence="1 2" key="1">
    <citation type="submission" date="2019-03" db="EMBL/GenBank/DDBJ databases">
        <authorList>
            <person name="Dong K."/>
        </authorList>
    </citation>
    <scope>NUCLEOTIDE SEQUENCE [LARGE SCALE GENOMIC DNA]</scope>
    <source>
        <strain evidence="2">dk512</strain>
    </source>
</reference>
<evidence type="ECO:0000313" key="2">
    <source>
        <dbReference type="Proteomes" id="UP000295748"/>
    </source>
</evidence>
<dbReference type="RefSeq" id="WP_135062641.1">
    <property type="nucleotide sequence ID" value="NZ_CP038266.1"/>
</dbReference>
<accession>A0ABX5SMM0</accession>
<dbReference type="Gene3D" id="3.60.15.10">
    <property type="entry name" value="Ribonuclease Z/Hydroxyacylglutathione hydrolase-like"/>
    <property type="match status" value="1"/>
</dbReference>
<dbReference type="SUPFAM" id="SSF56281">
    <property type="entry name" value="Metallo-hydrolase/oxidoreductase"/>
    <property type="match status" value="1"/>
</dbReference>
<keyword evidence="2" id="KW-1185">Reference proteome</keyword>
<dbReference type="GO" id="GO:0016787">
    <property type="term" value="F:hydrolase activity"/>
    <property type="evidence" value="ECO:0007669"/>
    <property type="project" value="UniProtKB-KW"/>
</dbReference>
<dbReference type="PANTHER" id="PTHR36839">
    <property type="entry name" value="METALLO-BETA-LACTAMASE FAMILY PROTEIN (AFU_ORTHOLOGUE AFUA_5G12770)"/>
    <property type="match status" value="1"/>
</dbReference>
<dbReference type="Proteomes" id="UP000295748">
    <property type="component" value="Chromosome"/>
</dbReference>
<dbReference type="InterPro" id="IPR036866">
    <property type="entry name" value="RibonucZ/Hydroxyglut_hydro"/>
</dbReference>
<dbReference type="PANTHER" id="PTHR36839:SF1">
    <property type="entry name" value="METALLO-BETA-LACTAMASE FAMILY PROTEIN (AFU_ORTHOLOGUE AFUA_5G12770)"/>
    <property type="match status" value="1"/>
</dbReference>
<gene>
    <name evidence="1" type="ORF">E4K62_00770</name>
</gene>
<sequence length="271" mass="29862">MSFWICATCAVEHAARPEVCAICADERQWVPASGQRWLTLEEMTEAGYQTAIAELEPDLWGIRSSPEAGIGQLSKLVRTEEGCLLFDPLGFIDEAAVRSIRDIGPVVAIVASPPHMYGVQLEWSRMLGGVPVLVAEKDRSWLARPGEAIRFWSDDIEILPGVTLTQPGGHFPGSAVAHWVAGAEGRGVLLSSDTIFANPDRASVSFMRSFPNRLPLSGAVVDRVARHVERFAFDRLYGNFDNVIPADAREIVRRSADRHTAWVRGDFDHLT</sequence>
<protein>
    <submittedName>
        <fullName evidence="1">Hydrolase</fullName>
    </submittedName>
</protein>
<proteinExistence type="predicted"/>
<name>A0ABX5SMM0_9MICO</name>
<evidence type="ECO:0000313" key="1">
    <source>
        <dbReference type="EMBL" id="QBR87359.1"/>
    </source>
</evidence>